<dbReference type="InterPro" id="IPR011050">
    <property type="entry name" value="Pectin_lyase_fold/virulence"/>
</dbReference>
<organism evidence="4 5">
    <name type="scientific">Neolewinella aquimaris</name>
    <dbReference type="NCBI Taxonomy" id="1835722"/>
    <lineage>
        <taxon>Bacteria</taxon>
        <taxon>Pseudomonadati</taxon>
        <taxon>Bacteroidota</taxon>
        <taxon>Saprospiria</taxon>
        <taxon>Saprospirales</taxon>
        <taxon>Lewinellaceae</taxon>
        <taxon>Neolewinella</taxon>
    </lineage>
</organism>
<dbReference type="InterPro" id="IPR039448">
    <property type="entry name" value="Beta_helix"/>
</dbReference>
<evidence type="ECO:0000256" key="1">
    <source>
        <dbReference type="SAM" id="SignalP"/>
    </source>
</evidence>
<dbReference type="AlphaFoldDB" id="A0A840E2Y5"/>
<evidence type="ECO:0000259" key="2">
    <source>
        <dbReference type="Pfam" id="PF13229"/>
    </source>
</evidence>
<dbReference type="InterPro" id="IPR012334">
    <property type="entry name" value="Pectin_lyas_fold"/>
</dbReference>
<dbReference type="Pfam" id="PF18962">
    <property type="entry name" value="Por_Secre_tail"/>
    <property type="match status" value="1"/>
</dbReference>
<sequence>MKHYLLLFCLFVAVAVGNAQVVYVNVAATGTADGTSWENAYTDLNMAIDSADAGSTLWVAAGRYVTPDSSSFFIDREMSLYGGFAGGETSLDEADPTANETILSGDVMGNDPSGTYDTTLMADNNRVLAIIDTAETSQFMVTLDGFTIANGVITTEFPGSGSIVPYSGGGILSFAKTMVSRVRFRDNRANFGSATAFYTNTATGSTLSEVSSSDNYIDEGSAHISNGADSVSYLNSTFTGGSDTTLTGAIEYLFGTGLVIDGCSFDNYLVANRTFGACVTSLNATGILVKNSSFSNSYSDLVGGAVGFSNLSQFDVDREVNAMDCVIDNCTFTDVTAEIGAGAIWLQNTSSRISNSKITGAFAANGGGIYMLSGSEDELTYEHELLNNEFDGNNSIDGGGAALYVNDQTSYRITGNKFINNDNSGTFGGGALYIQAQADMNESAVIADNEFTGNTIGDDFGAAMRVTSIDSEIRNNTFRGNAGNTGTVFVAGGGKKFNFTNNLFIDNGKINSIISARGAGIASFLTGGEFPTALNVDSCTFQGNVVTNDDFISGGAAIYVSGGSPTLPTLNVTSSTFLGNAANDDADGAIQAVDGVEVKISDSDFSSNSTSGAGGAINITRTLLRDTAGVAVRPFSYDVNREPTLLVERSLFLNNSSALQGGAINLNSAGLTVKNSIFIGNALSAETGGSGGAIIINGSNVLGAELDNYLINNTFFDNTDGGRPAVDTIPGSTGNAVAIYQPGNTDADTNSVRLTIQNNAFFQSGVDEESLGLEFNTGDANDPVGFGELNVVSLGGNFFSSTPTPQLPITVESGEDVVDVTVDVEDIFTDPFGDFTDFPEVDLLFDDGNNPLINAGTTGPLVPELDFFRAERDDMPDIGAIEYGADRSVAVAEPIAQSGLSLEFFPNPTVDVVNIINSDPSITTFTVLVSDMQGRYVGGRQFGAARNTLNVSTLPKGAYNLSLLINGKVYSKQIVKQ</sequence>
<dbReference type="NCBIfam" id="TIGR04183">
    <property type="entry name" value="Por_Secre_tail"/>
    <property type="match status" value="1"/>
</dbReference>
<evidence type="ECO:0000313" key="4">
    <source>
        <dbReference type="EMBL" id="MBB4079460.1"/>
    </source>
</evidence>
<feature type="domain" description="Secretion system C-terminal sorting" evidence="3">
    <location>
        <begin position="905"/>
        <end position="975"/>
    </location>
</feature>
<dbReference type="EMBL" id="JACIFF010000005">
    <property type="protein sequence ID" value="MBB4079460.1"/>
    <property type="molecule type" value="Genomic_DNA"/>
</dbReference>
<dbReference type="InterPro" id="IPR006626">
    <property type="entry name" value="PbH1"/>
</dbReference>
<accession>A0A840E2Y5</accession>
<reference evidence="4 5" key="1">
    <citation type="submission" date="2020-08" db="EMBL/GenBank/DDBJ databases">
        <title>Genomic Encyclopedia of Type Strains, Phase IV (KMG-IV): sequencing the most valuable type-strain genomes for metagenomic binning, comparative biology and taxonomic classification.</title>
        <authorList>
            <person name="Goeker M."/>
        </authorList>
    </citation>
    <scope>NUCLEOTIDE SEQUENCE [LARGE SCALE GENOMIC DNA]</scope>
    <source>
        <strain evidence="4 5">DSM 105137</strain>
    </source>
</reference>
<dbReference type="Gene3D" id="2.160.20.10">
    <property type="entry name" value="Single-stranded right-handed beta-helix, Pectin lyase-like"/>
    <property type="match status" value="2"/>
</dbReference>
<feature type="domain" description="Right handed beta helix" evidence="2">
    <location>
        <begin position="343"/>
        <end position="521"/>
    </location>
</feature>
<dbReference type="SMART" id="SM00710">
    <property type="entry name" value="PbH1"/>
    <property type="match status" value="12"/>
</dbReference>
<proteinExistence type="predicted"/>
<protein>
    <recommendedName>
        <fullName evidence="6">Secretion system C-terminal sorting domain-containing protein</fullName>
    </recommendedName>
</protein>
<dbReference type="RefSeq" id="WP_183495714.1">
    <property type="nucleotide sequence ID" value="NZ_JACIFF010000005.1"/>
</dbReference>
<feature type="chain" id="PRO_5032765464" description="Secretion system C-terminal sorting domain-containing protein" evidence="1">
    <location>
        <begin position="20"/>
        <end position="977"/>
    </location>
</feature>
<feature type="signal peptide" evidence="1">
    <location>
        <begin position="1"/>
        <end position="19"/>
    </location>
</feature>
<dbReference type="SUPFAM" id="SSF51126">
    <property type="entry name" value="Pectin lyase-like"/>
    <property type="match status" value="2"/>
</dbReference>
<keyword evidence="5" id="KW-1185">Reference proteome</keyword>
<dbReference type="Pfam" id="PF13229">
    <property type="entry name" value="Beta_helix"/>
    <property type="match status" value="1"/>
</dbReference>
<dbReference type="Proteomes" id="UP000576209">
    <property type="component" value="Unassembled WGS sequence"/>
</dbReference>
<gene>
    <name evidence="4" type="ORF">GGR28_002085</name>
</gene>
<keyword evidence="1" id="KW-0732">Signal</keyword>
<name>A0A840E2Y5_9BACT</name>
<evidence type="ECO:0000313" key="5">
    <source>
        <dbReference type="Proteomes" id="UP000576209"/>
    </source>
</evidence>
<comment type="caution">
    <text evidence="4">The sequence shown here is derived from an EMBL/GenBank/DDBJ whole genome shotgun (WGS) entry which is preliminary data.</text>
</comment>
<evidence type="ECO:0008006" key="6">
    <source>
        <dbReference type="Google" id="ProtNLM"/>
    </source>
</evidence>
<dbReference type="InterPro" id="IPR026444">
    <property type="entry name" value="Secre_tail"/>
</dbReference>
<evidence type="ECO:0000259" key="3">
    <source>
        <dbReference type="Pfam" id="PF18962"/>
    </source>
</evidence>